<feature type="domain" description="Helicase ATP-binding" evidence="12">
    <location>
        <begin position="279"/>
        <end position="454"/>
    </location>
</feature>
<dbReference type="AlphaFoldDB" id="A0A1R4KK18"/>
<evidence type="ECO:0000256" key="10">
    <source>
        <dbReference type="ARBA" id="ARBA00023125"/>
    </source>
</evidence>
<comment type="function">
    <text evidence="11">Subunit R is required for both nuclease and ATPase activities, but not for modification.</text>
</comment>
<dbReference type="Pfam" id="PF18766">
    <property type="entry name" value="SWI2_SNF2"/>
    <property type="match status" value="1"/>
</dbReference>
<dbReference type="PANTHER" id="PTHR30195">
    <property type="entry name" value="TYPE I SITE-SPECIFIC DEOXYRIBONUCLEASE PROTEIN SUBUNIT M AND R"/>
    <property type="match status" value="1"/>
</dbReference>
<evidence type="ECO:0000256" key="2">
    <source>
        <dbReference type="ARBA" id="ARBA00008598"/>
    </source>
</evidence>
<evidence type="ECO:0000256" key="7">
    <source>
        <dbReference type="ARBA" id="ARBA00022759"/>
    </source>
</evidence>
<dbReference type="Proteomes" id="UP000188342">
    <property type="component" value="Unassembled WGS sequence"/>
</dbReference>
<reference evidence="13 14" key="1">
    <citation type="submission" date="2017-02" db="EMBL/GenBank/DDBJ databases">
        <authorList>
            <person name="Peterson S.W."/>
        </authorList>
    </citation>
    <scope>NUCLEOTIDE SEQUENCE [LARGE SCALE GENOMIC DNA]</scope>
    <source>
        <strain evidence="13 14">LSP_Lj1</strain>
    </source>
</reference>
<comment type="subunit">
    <text evidence="3 11">The type I restriction/modification system is composed of three polypeptides R, M and S.</text>
</comment>
<evidence type="ECO:0000256" key="1">
    <source>
        <dbReference type="ARBA" id="ARBA00000851"/>
    </source>
</evidence>
<keyword evidence="6 11" id="KW-0680">Restriction system</keyword>
<dbReference type="PROSITE" id="PS51192">
    <property type="entry name" value="HELICASE_ATP_BIND_1"/>
    <property type="match status" value="1"/>
</dbReference>
<dbReference type="NCBIfam" id="TIGR00348">
    <property type="entry name" value="hsdR"/>
    <property type="match status" value="1"/>
</dbReference>
<dbReference type="PANTHER" id="PTHR30195:SF15">
    <property type="entry name" value="TYPE I RESTRICTION ENZYME HINDI ENDONUCLEASE SUBUNIT"/>
    <property type="match status" value="1"/>
</dbReference>
<evidence type="ECO:0000313" key="13">
    <source>
        <dbReference type="EMBL" id="SJN44706.1"/>
    </source>
</evidence>
<dbReference type="CDD" id="cd18800">
    <property type="entry name" value="SF2_C_EcoR124I-like"/>
    <property type="match status" value="1"/>
</dbReference>
<dbReference type="Gene3D" id="3.40.50.300">
    <property type="entry name" value="P-loop containing nucleotide triphosphate hydrolases"/>
    <property type="match status" value="2"/>
</dbReference>
<dbReference type="Pfam" id="PF04313">
    <property type="entry name" value="HSDR_N"/>
    <property type="match status" value="1"/>
</dbReference>
<dbReference type="GO" id="GO:0009035">
    <property type="term" value="F:type I site-specific deoxyribonuclease activity"/>
    <property type="evidence" value="ECO:0007669"/>
    <property type="project" value="UniProtKB-EC"/>
</dbReference>
<keyword evidence="14" id="KW-1185">Reference proteome</keyword>
<dbReference type="InterPro" id="IPR007409">
    <property type="entry name" value="Restrct_endonuc_type1_HsdR_N"/>
</dbReference>
<dbReference type="RefSeq" id="WP_094766009.1">
    <property type="nucleotide sequence ID" value="NZ_FUKQ01000059.1"/>
</dbReference>
<evidence type="ECO:0000313" key="14">
    <source>
        <dbReference type="Proteomes" id="UP000188342"/>
    </source>
</evidence>
<dbReference type="InterPro" id="IPR014001">
    <property type="entry name" value="Helicase_ATP-bd"/>
</dbReference>
<dbReference type="EMBL" id="FUKQ01000059">
    <property type="protein sequence ID" value="SJN44706.1"/>
    <property type="molecule type" value="Genomic_DNA"/>
</dbReference>
<sequence>MILESEWEQDMLDWLSELGWEPSVGSSLDAQRSSLADLVLQDVFLQTLRRLNPSVPDTFLAQAQAEMLTPKSQDALAENKAFHALLAHGFHGLGYVDSSGTEQTPTLRLVSPDPGENSYQAVQQVRIIHGQHSRRFDIVLYVNGLPLALVELKQAGAVGATIAKAHAQLGTYLHEFGTAFRTIVTTVVSDGLSAQYGTPFTPLNHYSPWKVDDFGTPVETGPNSPELETLTYGLFEPGRFLDMVAHFTAFDEDSGAITKRIAKPHQYFAVRKAVESTLEAVGSTGKAGVVWHTQGSGKSMEMELYANLVMSHPQLLNPTIVVITDRNELDGQLFASFRRSTLLPETPVQITRRSELRERLQNTASGGIYFTTLQKFGRSLQERDAGLDHPTLTDRRNVIVMVDEAHRSHYDDLDGYARHLKDALPNATLIAFTGTPISKADRNTREVFGGYIDVYDLSRAVEDGATVPVYFEQRLVRVALAPGLSAEDLDRIADETVQGLDDAERSRIEKSVLVINAIYGAPERLHSLAADIVEHWEKRRAAMEPALRDGDSGATPHGKAMIVGATREICAKLYAEIVALRPEWHSDDIDKGRIKVVYSGNAMDTPPIRDHVRRDSENQVIKNRLTDVDDEIELVIVKDMMLTGFDAPPLHTLYLDRPLKGALLMQTLARVNRTFRGKQDGLLVGYAPLAENLREALDEYTDADKATRPVGRDVDEAAGVTHELIAALERLLSGFDWRRVMRSGAKTARRDAVAGAVEYLRSPSTPGNTVADGEETVGDRYRKLASQLSRMWALAAGSQTLEDQRLVVSFHEEVRVWMAKYDAKEREANGQPVPEEILRLLRGVVAEATVTSGITDIYDAAGIPKPSLQNLTPAVLQQFQQTKHPHLAIEALRDLLVEEAEKATRNNLVRNRAFSERINELMLRYTNQQLTSAEVIHELAELAKNISAENARGETFDPPLDHAELAFYDALANDPSALETMGDEVLAAMARELLAILRKDTRTDWTKREDVQAKLRASVKRLLRWHKYPPSKQPEAIKLVVEQMEVLAPEMAV</sequence>
<dbReference type="Pfam" id="PF22679">
    <property type="entry name" value="T1R_D3-like"/>
    <property type="match status" value="1"/>
</dbReference>
<dbReference type="SMART" id="SM00487">
    <property type="entry name" value="DEXDc"/>
    <property type="match status" value="1"/>
</dbReference>
<dbReference type="EC" id="3.1.21.3" evidence="11"/>
<comment type="similarity">
    <text evidence="2 11">Belongs to the HsdR family.</text>
</comment>
<dbReference type="InterPro" id="IPR051268">
    <property type="entry name" value="Type-I_R_enzyme_R_subunit"/>
</dbReference>
<keyword evidence="4" id="KW-0540">Nuclease</keyword>
<dbReference type="InterPro" id="IPR055180">
    <property type="entry name" value="HsdR_RecA-like_helicase_dom_2"/>
</dbReference>
<evidence type="ECO:0000256" key="9">
    <source>
        <dbReference type="ARBA" id="ARBA00022840"/>
    </source>
</evidence>
<dbReference type="Pfam" id="PF11867">
    <property type="entry name" value="T1RH-like_C"/>
    <property type="match status" value="1"/>
</dbReference>
<accession>A0A1R4KK18</accession>
<dbReference type="OrthoDB" id="9758243at2"/>
<evidence type="ECO:0000259" key="12">
    <source>
        <dbReference type="PROSITE" id="PS51192"/>
    </source>
</evidence>
<dbReference type="InterPro" id="IPR027417">
    <property type="entry name" value="P-loop_NTPase"/>
</dbReference>
<evidence type="ECO:0000256" key="8">
    <source>
        <dbReference type="ARBA" id="ARBA00022801"/>
    </source>
</evidence>
<evidence type="ECO:0000256" key="6">
    <source>
        <dbReference type="ARBA" id="ARBA00022747"/>
    </source>
</evidence>
<dbReference type="Gene3D" id="3.90.1570.50">
    <property type="match status" value="1"/>
</dbReference>
<dbReference type="STRING" id="1255658.FM114_15330"/>
<dbReference type="GO" id="GO:0003677">
    <property type="term" value="F:DNA binding"/>
    <property type="evidence" value="ECO:0007669"/>
    <property type="project" value="UniProtKB-KW"/>
</dbReference>
<keyword evidence="10 11" id="KW-0238">DNA-binding</keyword>
<comment type="catalytic activity">
    <reaction evidence="1 11">
        <text>Endonucleolytic cleavage of DNA to give random double-stranded fragments with terminal 5'-phosphates, ATP is simultaneously hydrolyzed.</text>
        <dbReference type="EC" id="3.1.21.3"/>
    </reaction>
</comment>
<dbReference type="CDD" id="cd22332">
    <property type="entry name" value="HsdR_N"/>
    <property type="match status" value="1"/>
</dbReference>
<evidence type="ECO:0000256" key="11">
    <source>
        <dbReference type="RuleBase" id="RU364115"/>
    </source>
</evidence>
<keyword evidence="7" id="KW-0255">Endonuclease</keyword>
<dbReference type="InterPro" id="IPR021810">
    <property type="entry name" value="T1RH-like_C"/>
</dbReference>
<proteinExistence type="inferred from homology"/>
<dbReference type="InterPro" id="IPR004473">
    <property type="entry name" value="Restrct_endonuc_typeI_HsdR"/>
</dbReference>
<keyword evidence="9 11" id="KW-0067">ATP-binding</keyword>
<dbReference type="GO" id="GO:0005524">
    <property type="term" value="F:ATP binding"/>
    <property type="evidence" value="ECO:0007669"/>
    <property type="project" value="UniProtKB-KW"/>
</dbReference>
<dbReference type="GO" id="GO:0009307">
    <property type="term" value="P:DNA restriction-modification system"/>
    <property type="evidence" value="ECO:0007669"/>
    <property type="project" value="UniProtKB-KW"/>
</dbReference>
<dbReference type="InterPro" id="IPR040980">
    <property type="entry name" value="SWI2_SNF2"/>
</dbReference>
<gene>
    <name evidence="13" type="ORF">FM114_15330</name>
</gene>
<protein>
    <recommendedName>
        <fullName evidence="11">Type I restriction enzyme endonuclease subunit</fullName>
        <shortName evidence="11">R protein</shortName>
        <ecNumber evidence="11">3.1.21.3</ecNumber>
    </recommendedName>
</protein>
<dbReference type="CDD" id="cd18030">
    <property type="entry name" value="DEXHc_RE_I_HsdR"/>
    <property type="match status" value="1"/>
</dbReference>
<evidence type="ECO:0000256" key="4">
    <source>
        <dbReference type="ARBA" id="ARBA00022722"/>
    </source>
</evidence>
<keyword evidence="5 11" id="KW-0547">Nucleotide-binding</keyword>
<evidence type="ECO:0000256" key="5">
    <source>
        <dbReference type="ARBA" id="ARBA00022741"/>
    </source>
</evidence>
<name>A0A1R4KK18_9ACTN</name>
<organism evidence="13 14">
    <name type="scientific">Luteococcus japonicus LSP_Lj1</name>
    <dbReference type="NCBI Taxonomy" id="1255658"/>
    <lineage>
        <taxon>Bacteria</taxon>
        <taxon>Bacillati</taxon>
        <taxon>Actinomycetota</taxon>
        <taxon>Actinomycetes</taxon>
        <taxon>Propionibacteriales</taxon>
        <taxon>Propionibacteriaceae</taxon>
        <taxon>Luteococcus</taxon>
    </lineage>
</organism>
<keyword evidence="8 11" id="KW-0378">Hydrolase</keyword>
<dbReference type="SUPFAM" id="SSF52540">
    <property type="entry name" value="P-loop containing nucleoside triphosphate hydrolases"/>
    <property type="match status" value="1"/>
</dbReference>
<evidence type="ECO:0000256" key="3">
    <source>
        <dbReference type="ARBA" id="ARBA00011296"/>
    </source>
</evidence>